<dbReference type="PANTHER" id="PTHR24031">
    <property type="entry name" value="RNA HELICASE"/>
    <property type="match status" value="1"/>
</dbReference>
<dbReference type="EC" id="3.6.4.13" evidence="6"/>
<comment type="similarity">
    <text evidence="6">Belongs to the DEAD box helicase family.</text>
</comment>
<dbReference type="SUPFAM" id="SSF52540">
    <property type="entry name" value="P-loop containing nucleoside triphosphate hydrolases"/>
    <property type="match status" value="1"/>
</dbReference>
<dbReference type="OrthoDB" id="422663at2759"/>
<organism evidence="9 10">
    <name type="scientific">Ladona fulva</name>
    <name type="common">Scarce chaser dragonfly</name>
    <name type="synonym">Libellula fulva</name>
    <dbReference type="NCBI Taxonomy" id="123851"/>
    <lineage>
        <taxon>Eukaryota</taxon>
        <taxon>Metazoa</taxon>
        <taxon>Ecdysozoa</taxon>
        <taxon>Arthropoda</taxon>
        <taxon>Hexapoda</taxon>
        <taxon>Insecta</taxon>
        <taxon>Pterygota</taxon>
        <taxon>Palaeoptera</taxon>
        <taxon>Odonata</taxon>
        <taxon>Epiprocta</taxon>
        <taxon>Anisoptera</taxon>
        <taxon>Libelluloidea</taxon>
        <taxon>Libellulidae</taxon>
        <taxon>Ladona</taxon>
    </lineage>
</organism>
<evidence type="ECO:0000256" key="6">
    <source>
        <dbReference type="RuleBase" id="RU365068"/>
    </source>
</evidence>
<reference evidence="9" key="2">
    <citation type="submission" date="2017-10" db="EMBL/GenBank/DDBJ databases">
        <title>Ladona fulva Genome sequencing and assembly.</title>
        <authorList>
            <person name="Murali S."/>
            <person name="Richards S."/>
            <person name="Bandaranaike D."/>
            <person name="Bellair M."/>
            <person name="Blankenburg K."/>
            <person name="Chao H."/>
            <person name="Dinh H."/>
            <person name="Doddapaneni H."/>
            <person name="Dugan-Rocha S."/>
            <person name="Elkadiri S."/>
            <person name="Gnanaolivu R."/>
            <person name="Hernandez B."/>
            <person name="Skinner E."/>
            <person name="Javaid M."/>
            <person name="Lee S."/>
            <person name="Li M."/>
            <person name="Ming W."/>
            <person name="Munidasa M."/>
            <person name="Muniz J."/>
            <person name="Nguyen L."/>
            <person name="Hughes D."/>
            <person name="Osuji N."/>
            <person name="Pu L.-L."/>
            <person name="Puazo M."/>
            <person name="Qu C."/>
            <person name="Quiroz J."/>
            <person name="Raj R."/>
            <person name="Weissenberger G."/>
            <person name="Xin Y."/>
            <person name="Zou X."/>
            <person name="Han Y."/>
            <person name="Worley K."/>
            <person name="Muzny D."/>
            <person name="Gibbs R."/>
        </authorList>
    </citation>
    <scope>NUCLEOTIDE SEQUENCE</scope>
    <source>
        <strain evidence="9">Sampled in the wild</strain>
    </source>
</reference>
<keyword evidence="3 6" id="KW-0347">Helicase</keyword>
<evidence type="ECO:0000256" key="1">
    <source>
        <dbReference type="ARBA" id="ARBA00022741"/>
    </source>
</evidence>
<evidence type="ECO:0000256" key="4">
    <source>
        <dbReference type="ARBA" id="ARBA00022840"/>
    </source>
</evidence>
<dbReference type="InterPro" id="IPR027417">
    <property type="entry name" value="P-loop_NTPase"/>
</dbReference>
<evidence type="ECO:0000259" key="8">
    <source>
        <dbReference type="PROSITE" id="PS51194"/>
    </source>
</evidence>
<comment type="caution">
    <text evidence="9">The sequence shown here is derived from an EMBL/GenBank/DDBJ whole genome shotgun (WGS) entry which is preliminary data.</text>
</comment>
<dbReference type="EMBL" id="KZ308468">
    <property type="protein sequence ID" value="KAG8230161.1"/>
    <property type="molecule type" value="Genomic_DNA"/>
</dbReference>
<evidence type="ECO:0000256" key="7">
    <source>
        <dbReference type="SAM" id="MobiDB-lite"/>
    </source>
</evidence>
<dbReference type="PROSITE" id="PS51194">
    <property type="entry name" value="HELICASE_CTER"/>
    <property type="match status" value="1"/>
</dbReference>
<accession>A0A8K0K840</accession>
<dbReference type="Proteomes" id="UP000792457">
    <property type="component" value="Unassembled WGS sequence"/>
</dbReference>
<reference evidence="9" key="1">
    <citation type="submission" date="2013-04" db="EMBL/GenBank/DDBJ databases">
        <authorList>
            <person name="Qu J."/>
            <person name="Murali S.C."/>
            <person name="Bandaranaike D."/>
            <person name="Bellair M."/>
            <person name="Blankenburg K."/>
            <person name="Chao H."/>
            <person name="Dinh H."/>
            <person name="Doddapaneni H."/>
            <person name="Downs B."/>
            <person name="Dugan-Rocha S."/>
            <person name="Elkadiri S."/>
            <person name="Gnanaolivu R.D."/>
            <person name="Hernandez B."/>
            <person name="Javaid M."/>
            <person name="Jayaseelan J.C."/>
            <person name="Lee S."/>
            <person name="Li M."/>
            <person name="Ming W."/>
            <person name="Munidasa M."/>
            <person name="Muniz J."/>
            <person name="Nguyen L."/>
            <person name="Ongeri F."/>
            <person name="Osuji N."/>
            <person name="Pu L.-L."/>
            <person name="Puazo M."/>
            <person name="Qu C."/>
            <person name="Quiroz J."/>
            <person name="Raj R."/>
            <person name="Weissenberger G."/>
            <person name="Xin Y."/>
            <person name="Zou X."/>
            <person name="Han Y."/>
            <person name="Richards S."/>
            <person name="Worley K."/>
            <person name="Muzny D."/>
            <person name="Gibbs R."/>
        </authorList>
    </citation>
    <scope>NUCLEOTIDE SEQUENCE</scope>
    <source>
        <strain evidence="9">Sampled in the wild</strain>
    </source>
</reference>
<sequence length="250" mass="27731">MATNTANWSPRVLMLRAVSVFNWVPFEDVASRGLDLPRVDWVLQWNAPATPTDYVHRVGRTARAGKCGAALLFLAETETLFLEDLMKKGIRLKEETVDRCLQNLFSAGMTLGMFQRHESRSVDAAVASVQLRFEDAVVGRPSLHKMAYTSFVRFYAAYPKESRNAFCFRRLHLGHYAKGFALRDTPSAIGVNAQPGKGPPGLRSKAPRQMKRGGGAALKMEAVASRSKMLITSEYASGLDDGPPKKKRKK</sequence>
<feature type="region of interest" description="Disordered" evidence="7">
    <location>
        <begin position="191"/>
        <end position="215"/>
    </location>
</feature>
<evidence type="ECO:0000256" key="3">
    <source>
        <dbReference type="ARBA" id="ARBA00022806"/>
    </source>
</evidence>
<evidence type="ECO:0000256" key="2">
    <source>
        <dbReference type="ARBA" id="ARBA00022801"/>
    </source>
</evidence>
<dbReference type="SMART" id="SM01178">
    <property type="entry name" value="DUF4217"/>
    <property type="match status" value="1"/>
</dbReference>
<dbReference type="GO" id="GO:0005524">
    <property type="term" value="F:ATP binding"/>
    <property type="evidence" value="ECO:0007669"/>
    <property type="project" value="UniProtKB-UniRule"/>
</dbReference>
<keyword evidence="4 6" id="KW-0067">ATP-binding</keyword>
<dbReference type="Pfam" id="PF00271">
    <property type="entry name" value="Helicase_C"/>
    <property type="match status" value="1"/>
</dbReference>
<dbReference type="InterPro" id="IPR025313">
    <property type="entry name" value="SPB4-like_CTE"/>
</dbReference>
<dbReference type="GO" id="GO:0016787">
    <property type="term" value="F:hydrolase activity"/>
    <property type="evidence" value="ECO:0007669"/>
    <property type="project" value="UniProtKB-KW"/>
</dbReference>
<keyword evidence="5 6" id="KW-0694">RNA-binding</keyword>
<evidence type="ECO:0000313" key="10">
    <source>
        <dbReference type="Proteomes" id="UP000792457"/>
    </source>
</evidence>
<keyword evidence="10" id="KW-1185">Reference proteome</keyword>
<keyword evidence="1 6" id="KW-0547">Nucleotide-binding</keyword>
<dbReference type="Pfam" id="PF13959">
    <property type="entry name" value="CTE_SPB4"/>
    <property type="match status" value="1"/>
</dbReference>
<protein>
    <recommendedName>
        <fullName evidence="6">ATP-dependent RNA helicase</fullName>
        <ecNumber evidence="6">3.6.4.13</ecNumber>
    </recommendedName>
</protein>
<comment type="catalytic activity">
    <reaction evidence="6">
        <text>ATP + H2O = ADP + phosphate + H(+)</text>
        <dbReference type="Rhea" id="RHEA:13065"/>
        <dbReference type="ChEBI" id="CHEBI:15377"/>
        <dbReference type="ChEBI" id="CHEBI:15378"/>
        <dbReference type="ChEBI" id="CHEBI:30616"/>
        <dbReference type="ChEBI" id="CHEBI:43474"/>
        <dbReference type="ChEBI" id="CHEBI:456216"/>
        <dbReference type="EC" id="3.6.4.13"/>
    </reaction>
</comment>
<name>A0A8K0K840_LADFU</name>
<comment type="domain">
    <text evidence="6">The Q motif is unique to and characteristic of the DEAD box family of RNA helicases and controls ATP binding and hydrolysis.</text>
</comment>
<evidence type="ECO:0000256" key="5">
    <source>
        <dbReference type="ARBA" id="ARBA00022884"/>
    </source>
</evidence>
<dbReference type="Gene3D" id="3.40.50.300">
    <property type="entry name" value="P-loop containing nucleotide triphosphate hydrolases"/>
    <property type="match status" value="1"/>
</dbReference>
<comment type="function">
    <text evidence="6">RNA helicase.</text>
</comment>
<keyword evidence="2 6" id="KW-0378">Hydrolase</keyword>
<evidence type="ECO:0000313" key="9">
    <source>
        <dbReference type="EMBL" id="KAG8230161.1"/>
    </source>
</evidence>
<dbReference type="AlphaFoldDB" id="A0A8K0K840"/>
<proteinExistence type="inferred from homology"/>
<dbReference type="InterPro" id="IPR001650">
    <property type="entry name" value="Helicase_C-like"/>
</dbReference>
<dbReference type="GO" id="GO:0003723">
    <property type="term" value="F:RNA binding"/>
    <property type="evidence" value="ECO:0007669"/>
    <property type="project" value="UniProtKB-UniRule"/>
</dbReference>
<gene>
    <name evidence="9" type="ORF">J437_LFUL010412</name>
</gene>
<feature type="domain" description="Helicase C-terminal" evidence="8">
    <location>
        <begin position="1"/>
        <end position="105"/>
    </location>
</feature>
<dbReference type="GO" id="GO:0003724">
    <property type="term" value="F:RNA helicase activity"/>
    <property type="evidence" value="ECO:0007669"/>
    <property type="project" value="UniProtKB-EC"/>
</dbReference>